<feature type="transmembrane region" description="Helical" evidence="8">
    <location>
        <begin position="386"/>
        <end position="404"/>
    </location>
</feature>
<dbReference type="CDD" id="cd17325">
    <property type="entry name" value="MFS_MdtG_SLC18_like"/>
    <property type="match status" value="1"/>
</dbReference>
<feature type="transmembrane region" description="Helical" evidence="8">
    <location>
        <begin position="485"/>
        <end position="505"/>
    </location>
</feature>
<evidence type="ECO:0000256" key="6">
    <source>
        <dbReference type="ARBA" id="ARBA00023136"/>
    </source>
</evidence>
<dbReference type="PANTHER" id="PTHR23517:SF3">
    <property type="entry name" value="INTEGRAL MEMBRANE TRANSPORT PROTEIN"/>
    <property type="match status" value="1"/>
</dbReference>
<accession>A0AAX3T625</accession>
<evidence type="ECO:0000256" key="4">
    <source>
        <dbReference type="ARBA" id="ARBA00022692"/>
    </source>
</evidence>
<evidence type="ECO:0000256" key="3">
    <source>
        <dbReference type="ARBA" id="ARBA00022475"/>
    </source>
</evidence>
<name>A0AAX3T625_9ACTN</name>
<proteinExistence type="predicted"/>
<feature type="transmembrane region" description="Helical" evidence="8">
    <location>
        <begin position="517"/>
        <end position="539"/>
    </location>
</feature>
<evidence type="ECO:0000256" key="1">
    <source>
        <dbReference type="ARBA" id="ARBA00004651"/>
    </source>
</evidence>
<keyword evidence="3" id="KW-1003">Cell membrane</keyword>
<feature type="compositionally biased region" description="Polar residues" evidence="7">
    <location>
        <begin position="13"/>
        <end position="26"/>
    </location>
</feature>
<dbReference type="EMBL" id="CP121270">
    <property type="protein sequence ID" value="WFP24356.1"/>
    <property type="molecule type" value="Genomic_DNA"/>
</dbReference>
<keyword evidence="2" id="KW-0813">Transport</keyword>
<dbReference type="Pfam" id="PF07690">
    <property type="entry name" value="MFS_1"/>
    <property type="match status" value="1"/>
</dbReference>
<feature type="transmembrane region" description="Helical" evidence="8">
    <location>
        <begin position="36"/>
        <end position="59"/>
    </location>
</feature>
<dbReference type="InterPro" id="IPR050171">
    <property type="entry name" value="MFS_Transporters"/>
</dbReference>
<evidence type="ECO:0000256" key="8">
    <source>
        <dbReference type="SAM" id="Phobius"/>
    </source>
</evidence>
<dbReference type="InterPro" id="IPR036259">
    <property type="entry name" value="MFS_trans_sf"/>
</dbReference>
<protein>
    <submittedName>
        <fullName evidence="10">DUF6328 family protein</fullName>
    </submittedName>
</protein>
<comment type="subcellular location">
    <subcellularLocation>
        <location evidence="1">Cell membrane</location>
        <topology evidence="1">Multi-pass membrane protein</topology>
    </subcellularLocation>
</comment>
<feature type="region of interest" description="Disordered" evidence="7">
    <location>
        <begin position="411"/>
        <end position="472"/>
    </location>
</feature>
<dbReference type="AlphaFoldDB" id="A0AAX3T625"/>
<dbReference type="PANTHER" id="PTHR23517">
    <property type="entry name" value="RESISTANCE PROTEIN MDTM, PUTATIVE-RELATED-RELATED"/>
    <property type="match status" value="1"/>
</dbReference>
<dbReference type="InterPro" id="IPR046291">
    <property type="entry name" value="DUF6328"/>
</dbReference>
<dbReference type="RefSeq" id="WP_242697042.1">
    <property type="nucleotide sequence ID" value="NZ_CP121270.1"/>
</dbReference>
<dbReference type="Pfam" id="PF19853">
    <property type="entry name" value="DUF6328"/>
    <property type="match status" value="1"/>
</dbReference>
<keyword evidence="4 8" id="KW-0812">Transmembrane</keyword>
<evidence type="ECO:0000256" key="2">
    <source>
        <dbReference type="ARBA" id="ARBA00022448"/>
    </source>
</evidence>
<feature type="domain" description="Major facilitator superfamily (MFS) profile" evidence="9">
    <location>
        <begin position="32"/>
        <end position="408"/>
    </location>
</feature>
<dbReference type="SUPFAM" id="SSF103473">
    <property type="entry name" value="MFS general substrate transporter"/>
    <property type="match status" value="2"/>
</dbReference>
<feature type="region of interest" description="Disordered" evidence="7">
    <location>
        <begin position="1"/>
        <end position="26"/>
    </location>
</feature>
<feature type="transmembrane region" description="Helical" evidence="8">
    <location>
        <begin position="364"/>
        <end position="380"/>
    </location>
</feature>
<gene>
    <name evidence="10" type="ORF">P9A14_19835</name>
</gene>
<sequence length="559" mass="58623">MTSVGDRSRETSPDSVTGSDSDNSGSRPLRSLAWTVYIPAAAYGIGQGAAAPVMVLTAIDMGAGFALAGLTVALVGLGQVLGDLVSGQVVARLGERWSIVLASSIAIVGVVACLVAPSIVVLLGGILAVGLANAVWGLARQNYLSLAVPLAWRARAMSLFGGAMRFGFFVGPLIGAGAIAVIGVRGGFVVQLVAVVIAGVLMVRLPDPEGAQGSAQAMSLGTTLRRHRRLLGTLGMGSLLLGVARAARDSVLPLWSDHLGLSPATASLVFAAGAAIDVLCAYPAGHLMDRFGRTFVAIPSILLLALSYFLIPFTTSLVWFAVVALILGIGNGFGNGVIMTIGADAAPADGRAEFLAVWRLSHDAGFLAGPLTIAGLAAVAPLSVAVFAASGLSAAGAVLLARFVPRYTPDRPRRSDRFETGRHRPTRPDDATMRRCDDEHVTRPPDTDRTRPGDDAGDDEWNHAQRDETETQRLDRNWNSLLQELRVVQTGVQILTGFLLTLPFHDGFEELGGTLRVIYLITVSCAVGAAILLAAPVALHRALFRQHQLGLVVTYAHYL</sequence>
<feature type="transmembrane region" description="Helical" evidence="8">
    <location>
        <begin position="159"/>
        <end position="182"/>
    </location>
</feature>
<evidence type="ECO:0000313" key="10">
    <source>
        <dbReference type="EMBL" id="WFP24356.1"/>
    </source>
</evidence>
<feature type="transmembrane region" description="Helical" evidence="8">
    <location>
        <begin position="121"/>
        <end position="139"/>
    </location>
</feature>
<dbReference type="Gene3D" id="1.20.1250.20">
    <property type="entry name" value="MFS general substrate transporter like domains"/>
    <property type="match status" value="2"/>
</dbReference>
<evidence type="ECO:0000259" key="9">
    <source>
        <dbReference type="PROSITE" id="PS50850"/>
    </source>
</evidence>
<organism evidence="10 11">
    <name type="scientific">Gordonia hongkongensis</name>
    <dbReference type="NCBI Taxonomy" id="1701090"/>
    <lineage>
        <taxon>Bacteria</taxon>
        <taxon>Bacillati</taxon>
        <taxon>Actinomycetota</taxon>
        <taxon>Actinomycetes</taxon>
        <taxon>Mycobacteriales</taxon>
        <taxon>Gordoniaceae</taxon>
        <taxon>Gordonia</taxon>
    </lineage>
</organism>
<feature type="transmembrane region" description="Helical" evidence="8">
    <location>
        <begin position="294"/>
        <end position="311"/>
    </location>
</feature>
<feature type="transmembrane region" description="Helical" evidence="8">
    <location>
        <begin position="259"/>
        <end position="282"/>
    </location>
</feature>
<dbReference type="InterPro" id="IPR011701">
    <property type="entry name" value="MFS"/>
</dbReference>
<feature type="transmembrane region" description="Helical" evidence="8">
    <location>
        <begin position="97"/>
        <end position="115"/>
    </location>
</feature>
<feature type="transmembrane region" description="Helical" evidence="8">
    <location>
        <begin position="65"/>
        <end position="85"/>
    </location>
</feature>
<evidence type="ECO:0000313" key="11">
    <source>
        <dbReference type="Proteomes" id="UP001213504"/>
    </source>
</evidence>
<keyword evidence="6 8" id="KW-0472">Membrane</keyword>
<feature type="compositionally biased region" description="Basic and acidic residues" evidence="7">
    <location>
        <begin position="1"/>
        <end position="12"/>
    </location>
</feature>
<dbReference type="GO" id="GO:0022857">
    <property type="term" value="F:transmembrane transporter activity"/>
    <property type="evidence" value="ECO:0007669"/>
    <property type="project" value="InterPro"/>
</dbReference>
<evidence type="ECO:0000256" key="5">
    <source>
        <dbReference type="ARBA" id="ARBA00022989"/>
    </source>
</evidence>
<reference evidence="10" key="1">
    <citation type="submission" date="2023-04" db="EMBL/GenBank/DDBJ databases">
        <title>Complete genome sequence of a phthalic acid esters degrading bacterial strain.</title>
        <authorList>
            <person name="Weng L."/>
            <person name="Jia Y."/>
            <person name="Ren L."/>
        </authorList>
    </citation>
    <scope>NUCLEOTIDE SEQUENCE</scope>
    <source>
        <strain evidence="10">RL-LY01</strain>
    </source>
</reference>
<dbReference type="Proteomes" id="UP001213504">
    <property type="component" value="Chromosome"/>
</dbReference>
<feature type="transmembrane region" description="Helical" evidence="8">
    <location>
        <begin position="317"/>
        <end position="343"/>
    </location>
</feature>
<evidence type="ECO:0000256" key="7">
    <source>
        <dbReference type="SAM" id="MobiDB-lite"/>
    </source>
</evidence>
<dbReference type="GO" id="GO:0005886">
    <property type="term" value="C:plasma membrane"/>
    <property type="evidence" value="ECO:0007669"/>
    <property type="project" value="UniProtKB-SubCell"/>
</dbReference>
<keyword evidence="5 8" id="KW-1133">Transmembrane helix</keyword>
<dbReference type="PROSITE" id="PS50850">
    <property type="entry name" value="MFS"/>
    <property type="match status" value="1"/>
</dbReference>
<dbReference type="InterPro" id="IPR020846">
    <property type="entry name" value="MFS_dom"/>
</dbReference>
<feature type="transmembrane region" description="Helical" evidence="8">
    <location>
        <begin position="227"/>
        <end position="247"/>
    </location>
</feature>